<dbReference type="Gene3D" id="1.10.10.10">
    <property type="entry name" value="Winged helix-like DNA-binding domain superfamily/Winged helix DNA-binding domain"/>
    <property type="match status" value="1"/>
</dbReference>
<dbReference type="Proteomes" id="UP000503540">
    <property type="component" value="Chromosome"/>
</dbReference>
<organism evidence="10 11">
    <name type="scientific">Nocardia arthritidis</name>
    <dbReference type="NCBI Taxonomy" id="228602"/>
    <lineage>
        <taxon>Bacteria</taxon>
        <taxon>Bacillati</taxon>
        <taxon>Actinomycetota</taxon>
        <taxon>Actinomycetes</taxon>
        <taxon>Mycobacteriales</taxon>
        <taxon>Nocardiaceae</taxon>
        <taxon>Nocardia</taxon>
    </lineage>
</organism>
<dbReference type="InterPro" id="IPR013324">
    <property type="entry name" value="RNA_pol_sigma_r3/r4-like"/>
</dbReference>
<evidence type="ECO:0000256" key="1">
    <source>
        <dbReference type="ARBA" id="ARBA00010641"/>
    </source>
</evidence>
<evidence type="ECO:0000256" key="3">
    <source>
        <dbReference type="ARBA" id="ARBA00023015"/>
    </source>
</evidence>
<evidence type="ECO:0000256" key="4">
    <source>
        <dbReference type="ARBA" id="ARBA00023082"/>
    </source>
</evidence>
<feature type="region of interest" description="Disordered" evidence="7">
    <location>
        <begin position="108"/>
        <end position="156"/>
    </location>
</feature>
<dbReference type="InterPro" id="IPR052704">
    <property type="entry name" value="ECF_Sigma-70_Domain"/>
</dbReference>
<feature type="domain" description="RNA polymerase sigma factor 70 region 4 type 2" evidence="9">
    <location>
        <begin position="352"/>
        <end position="402"/>
    </location>
</feature>
<dbReference type="PANTHER" id="PTHR30173">
    <property type="entry name" value="SIGMA 19 FACTOR"/>
    <property type="match status" value="1"/>
</dbReference>
<dbReference type="Gene3D" id="3.10.450.50">
    <property type="match status" value="1"/>
</dbReference>
<dbReference type="Gene3D" id="1.10.1740.10">
    <property type="match status" value="1"/>
</dbReference>
<dbReference type="GO" id="GO:0016987">
    <property type="term" value="F:sigma factor activity"/>
    <property type="evidence" value="ECO:0007669"/>
    <property type="project" value="UniProtKB-KW"/>
</dbReference>
<reference evidence="10 11" key="1">
    <citation type="journal article" date="2019" name="ACS Chem. Biol.">
        <title>Identification and Mobilization of a Cryptic Antibiotic Biosynthesis Gene Locus from a Human-Pathogenic Nocardia Isolate.</title>
        <authorList>
            <person name="Herisse M."/>
            <person name="Ishida K."/>
            <person name="Porter J.L."/>
            <person name="Howden B."/>
            <person name="Hertweck C."/>
            <person name="Stinear T.P."/>
            <person name="Pidot S.J."/>
        </authorList>
    </citation>
    <scope>NUCLEOTIDE SEQUENCE [LARGE SCALE GENOMIC DNA]</scope>
    <source>
        <strain evidence="10 11">AUSMDU00012717</strain>
    </source>
</reference>
<dbReference type="SUPFAM" id="SSF88659">
    <property type="entry name" value="Sigma3 and sigma4 domains of RNA polymerase sigma factors"/>
    <property type="match status" value="1"/>
</dbReference>
<keyword evidence="3" id="KW-0805">Transcription regulation</keyword>
<dbReference type="Pfam" id="PF04542">
    <property type="entry name" value="Sigma70_r2"/>
    <property type="match status" value="1"/>
</dbReference>
<evidence type="ECO:0000256" key="5">
    <source>
        <dbReference type="ARBA" id="ARBA00023125"/>
    </source>
</evidence>
<dbReference type="InterPro" id="IPR013249">
    <property type="entry name" value="RNA_pol_sigma70_r4_t2"/>
</dbReference>
<comment type="subunit">
    <text evidence="2">Interacts transiently with the RNA polymerase catalytic core formed by RpoA, RpoB, RpoC and RpoZ (2 alpha, 1 beta, 1 beta' and 1 omega subunit) to form the RNA polymerase holoenzyme that can initiate transcription.</text>
</comment>
<dbReference type="Pfam" id="PF08281">
    <property type="entry name" value="Sigma70_r4_2"/>
    <property type="match status" value="1"/>
</dbReference>
<accession>A0A6G9Y7Y8</accession>
<dbReference type="InterPro" id="IPR032710">
    <property type="entry name" value="NTF2-like_dom_sf"/>
</dbReference>
<feature type="compositionally biased region" description="Basic residues" evidence="7">
    <location>
        <begin position="170"/>
        <end position="183"/>
    </location>
</feature>
<keyword evidence="6" id="KW-0804">Transcription</keyword>
<keyword evidence="11" id="KW-1185">Reference proteome</keyword>
<dbReference type="NCBIfam" id="TIGR02937">
    <property type="entry name" value="sigma70-ECF"/>
    <property type="match status" value="1"/>
</dbReference>
<protein>
    <submittedName>
        <fullName evidence="10">Sigma-70 family RNA polymerase sigma factor</fullName>
    </submittedName>
</protein>
<dbReference type="InterPro" id="IPR007627">
    <property type="entry name" value="RNA_pol_sigma70_r2"/>
</dbReference>
<dbReference type="InterPro" id="IPR036388">
    <property type="entry name" value="WH-like_DNA-bd_sf"/>
</dbReference>
<evidence type="ECO:0000259" key="8">
    <source>
        <dbReference type="Pfam" id="PF04542"/>
    </source>
</evidence>
<sequence length="545" mass="59064">MVYPPRRPRRRTGARHQESECAPDRRTRAGPGAVQPGGEPPDRCRTPACRRNPGLGHQDRDIGRCVRLAAAAVRRRARRRPARLAAGIRKVVGRSTFGAAAPCGDSHLAQSLDGGGPQHIYRRSGPSTRSAPGTRRPARPLSAGDRRRAGRGRGAGRITRRAICIHRKRRAGRLSRHTRRAGRGPRADLVRPVAGHRPRHPHRTDPPGALSGSGRARRGRGFACHIDAVPFVIHMGDKQRRGLEGQVDAYEDLFTQFRPRLRAMAYRMLGSPSEADDAVQEAWLRWRRADTASVDNLGGWLTTVVGRVCLDMLRARRSRREDPVGIAVPEPVGEHPMTPEEEAVLADSVGLALLVVLDTLAPAERLAFVLHDLFDLPYAEIGPIVGRSPNAAAQLAARARRRVRGGDTGDLTAIGAQRRVVDRFLDAARGGDLAGLIEVLDPDVEVRADATAAPTGTPTVLRGRDAVAPAARVFGGRVARFTRLALVDGAVGAIVAPRGRLATVLAFQLAGDRIAEIDIIADPDRLRAIDLAVLESDWDTMEEPT</sequence>
<dbReference type="KEGG" id="nah:F5544_07105"/>
<comment type="similarity">
    <text evidence="1">Belongs to the sigma-70 factor family. ECF subfamily.</text>
</comment>
<evidence type="ECO:0000313" key="11">
    <source>
        <dbReference type="Proteomes" id="UP000503540"/>
    </source>
</evidence>
<dbReference type="InterPro" id="IPR013325">
    <property type="entry name" value="RNA_pol_sigma_r2"/>
</dbReference>
<dbReference type="InterPro" id="IPR014284">
    <property type="entry name" value="RNA_pol_sigma-70_dom"/>
</dbReference>
<evidence type="ECO:0000256" key="6">
    <source>
        <dbReference type="ARBA" id="ARBA00023163"/>
    </source>
</evidence>
<evidence type="ECO:0000256" key="2">
    <source>
        <dbReference type="ARBA" id="ARBA00011344"/>
    </source>
</evidence>
<keyword evidence="4" id="KW-0731">Sigma factor</keyword>
<dbReference type="GO" id="GO:0003677">
    <property type="term" value="F:DNA binding"/>
    <property type="evidence" value="ECO:0007669"/>
    <property type="project" value="UniProtKB-KW"/>
</dbReference>
<feature type="region of interest" description="Disordered" evidence="7">
    <location>
        <begin position="170"/>
        <end position="217"/>
    </location>
</feature>
<evidence type="ECO:0000313" key="10">
    <source>
        <dbReference type="EMBL" id="QIS09329.1"/>
    </source>
</evidence>
<feature type="compositionally biased region" description="Basic and acidic residues" evidence="7">
    <location>
        <begin position="15"/>
        <end position="27"/>
    </location>
</feature>
<name>A0A6G9Y7Y8_9NOCA</name>
<evidence type="ECO:0000256" key="7">
    <source>
        <dbReference type="SAM" id="MobiDB-lite"/>
    </source>
</evidence>
<dbReference type="AlphaFoldDB" id="A0A6G9Y7Y8"/>
<feature type="compositionally biased region" description="Basic residues" evidence="7">
    <location>
        <begin position="1"/>
        <end position="14"/>
    </location>
</feature>
<dbReference type="GO" id="GO:0006352">
    <property type="term" value="P:DNA-templated transcription initiation"/>
    <property type="evidence" value="ECO:0007669"/>
    <property type="project" value="InterPro"/>
</dbReference>
<feature type="region of interest" description="Disordered" evidence="7">
    <location>
        <begin position="1"/>
        <end position="45"/>
    </location>
</feature>
<dbReference type="PANTHER" id="PTHR30173:SF43">
    <property type="entry name" value="ECF RNA POLYMERASE SIGMA FACTOR SIGI-RELATED"/>
    <property type="match status" value="1"/>
</dbReference>
<dbReference type="EMBL" id="CP046172">
    <property type="protein sequence ID" value="QIS09329.1"/>
    <property type="molecule type" value="Genomic_DNA"/>
</dbReference>
<evidence type="ECO:0000259" key="9">
    <source>
        <dbReference type="Pfam" id="PF08281"/>
    </source>
</evidence>
<proteinExistence type="inferred from homology"/>
<gene>
    <name evidence="10" type="ORF">F5544_07105</name>
</gene>
<feature type="domain" description="RNA polymerase sigma-70 region 2" evidence="8">
    <location>
        <begin position="253"/>
        <end position="318"/>
    </location>
</feature>
<dbReference type="SUPFAM" id="SSF88946">
    <property type="entry name" value="Sigma2 domain of RNA polymerase sigma factors"/>
    <property type="match status" value="1"/>
</dbReference>
<dbReference type="SUPFAM" id="SSF54427">
    <property type="entry name" value="NTF2-like"/>
    <property type="match status" value="1"/>
</dbReference>
<keyword evidence="5" id="KW-0238">DNA-binding</keyword>